<evidence type="ECO:0000313" key="1">
    <source>
        <dbReference type="EMBL" id="CAH2066304.1"/>
    </source>
</evidence>
<sequence length="98" mass="11443">MYVSIEWLQLRICRLLHITDSTRITLKTLILLLNLLLQLKEPTFVSEAIILCSSEPRRARSASTLSQRFKCCIFQILPSDLSLTLKQDTFFVLLKRFQ</sequence>
<proteinExistence type="predicted"/>
<keyword evidence="2" id="KW-1185">Reference proteome</keyword>
<reference evidence="1 2" key="1">
    <citation type="submission" date="2022-03" db="EMBL/GenBank/DDBJ databases">
        <authorList>
            <person name="Nunn A."/>
            <person name="Chopra R."/>
            <person name="Nunn A."/>
            <person name="Contreras Garrido A."/>
        </authorList>
    </citation>
    <scope>NUCLEOTIDE SEQUENCE [LARGE SCALE GENOMIC DNA]</scope>
</reference>
<accession>A0AAU9SHP4</accession>
<protein>
    <submittedName>
        <fullName evidence="1">Uncharacterized protein</fullName>
    </submittedName>
</protein>
<evidence type="ECO:0000313" key="2">
    <source>
        <dbReference type="Proteomes" id="UP000836841"/>
    </source>
</evidence>
<name>A0AAU9SHP4_THLAR</name>
<dbReference type="Proteomes" id="UP000836841">
    <property type="component" value="Chromosome 5"/>
</dbReference>
<gene>
    <name evidence="1" type="ORF">TAV2_LOCUS16656</name>
</gene>
<organism evidence="1 2">
    <name type="scientific">Thlaspi arvense</name>
    <name type="common">Field penny-cress</name>
    <dbReference type="NCBI Taxonomy" id="13288"/>
    <lineage>
        <taxon>Eukaryota</taxon>
        <taxon>Viridiplantae</taxon>
        <taxon>Streptophyta</taxon>
        <taxon>Embryophyta</taxon>
        <taxon>Tracheophyta</taxon>
        <taxon>Spermatophyta</taxon>
        <taxon>Magnoliopsida</taxon>
        <taxon>eudicotyledons</taxon>
        <taxon>Gunneridae</taxon>
        <taxon>Pentapetalae</taxon>
        <taxon>rosids</taxon>
        <taxon>malvids</taxon>
        <taxon>Brassicales</taxon>
        <taxon>Brassicaceae</taxon>
        <taxon>Thlaspideae</taxon>
        <taxon>Thlaspi</taxon>
    </lineage>
</organism>
<dbReference type="EMBL" id="OU466861">
    <property type="protein sequence ID" value="CAH2066304.1"/>
    <property type="molecule type" value="Genomic_DNA"/>
</dbReference>
<dbReference type="AlphaFoldDB" id="A0AAU9SHP4"/>